<dbReference type="Proteomes" id="UP001597229">
    <property type="component" value="Unassembled WGS sequence"/>
</dbReference>
<gene>
    <name evidence="1" type="ORF">ACFQ3F_15230</name>
</gene>
<sequence length="110" mass="11559">MQSTDAGAMLLWANVELVEVGWWEIVPPYVDEARHLPVLRFIARDDRDISVNGAGALAARLGQAFGMSPAAAALTAVVGPSGLGALEQVIGWLEENRGDVPVEIGEPPAA</sequence>
<protein>
    <submittedName>
        <fullName evidence="1">Uncharacterized protein</fullName>
    </submittedName>
</protein>
<name>A0ABW3W443_9ACTN</name>
<comment type="caution">
    <text evidence="1">The sequence shown here is derived from an EMBL/GenBank/DDBJ whole genome shotgun (WGS) entry which is preliminary data.</text>
</comment>
<dbReference type="EMBL" id="JBHTLX010000020">
    <property type="protein sequence ID" value="MFD1249149.1"/>
    <property type="molecule type" value="Genomic_DNA"/>
</dbReference>
<accession>A0ABW3W443</accession>
<dbReference type="RefSeq" id="WP_379228838.1">
    <property type="nucleotide sequence ID" value="NZ_JBHTLX010000020.1"/>
</dbReference>
<evidence type="ECO:0000313" key="2">
    <source>
        <dbReference type="Proteomes" id="UP001597229"/>
    </source>
</evidence>
<evidence type="ECO:0000313" key="1">
    <source>
        <dbReference type="EMBL" id="MFD1249149.1"/>
    </source>
</evidence>
<reference evidence="2" key="1">
    <citation type="journal article" date="2019" name="Int. J. Syst. Evol. Microbiol.">
        <title>The Global Catalogue of Microorganisms (GCM) 10K type strain sequencing project: providing services to taxonomists for standard genome sequencing and annotation.</title>
        <authorList>
            <consortium name="The Broad Institute Genomics Platform"/>
            <consortium name="The Broad Institute Genome Sequencing Center for Infectious Disease"/>
            <person name="Wu L."/>
            <person name="Ma J."/>
        </authorList>
    </citation>
    <scope>NUCLEOTIDE SEQUENCE [LARGE SCALE GENOMIC DNA]</scope>
    <source>
        <strain evidence="2">CCUG 52478</strain>
    </source>
</reference>
<organism evidence="1 2">
    <name type="scientific">Nocardioides ginsengisoli</name>
    <dbReference type="NCBI Taxonomy" id="363868"/>
    <lineage>
        <taxon>Bacteria</taxon>
        <taxon>Bacillati</taxon>
        <taxon>Actinomycetota</taxon>
        <taxon>Actinomycetes</taxon>
        <taxon>Propionibacteriales</taxon>
        <taxon>Nocardioidaceae</taxon>
        <taxon>Nocardioides</taxon>
    </lineage>
</organism>
<keyword evidence="2" id="KW-1185">Reference proteome</keyword>
<proteinExistence type="predicted"/>